<dbReference type="InterPro" id="IPR003340">
    <property type="entry name" value="B3_DNA-bd"/>
</dbReference>
<dbReference type="PROSITE" id="PS50863">
    <property type="entry name" value="B3"/>
    <property type="match status" value="1"/>
</dbReference>
<comment type="caution">
    <text evidence="8">The sequence shown here is derived from an EMBL/GenBank/DDBJ whole genome shotgun (WGS) entry which is preliminary data.</text>
</comment>
<protein>
    <submittedName>
        <fullName evidence="8">B3 domain-containing transcription repressor VAL1-like isoform X2</fullName>
    </submittedName>
</protein>
<keyword evidence="5" id="KW-0539">Nucleus</keyword>
<dbReference type="SMART" id="SM01019">
    <property type="entry name" value="B3"/>
    <property type="match status" value="1"/>
</dbReference>
<evidence type="ECO:0000256" key="4">
    <source>
        <dbReference type="ARBA" id="ARBA00023163"/>
    </source>
</evidence>
<dbReference type="SUPFAM" id="SSF101936">
    <property type="entry name" value="DNA-binding pseudobarrel domain"/>
    <property type="match status" value="1"/>
</dbReference>
<evidence type="ECO:0000256" key="6">
    <source>
        <dbReference type="SAM" id="MobiDB-lite"/>
    </source>
</evidence>
<feature type="region of interest" description="Disordered" evidence="6">
    <location>
        <begin position="63"/>
        <end position="86"/>
    </location>
</feature>
<evidence type="ECO:0000256" key="2">
    <source>
        <dbReference type="ARBA" id="ARBA00023015"/>
    </source>
</evidence>
<feature type="compositionally biased region" description="Basic and acidic residues" evidence="6">
    <location>
        <begin position="63"/>
        <end position="72"/>
    </location>
</feature>
<keyword evidence="3" id="KW-0238">DNA-binding</keyword>
<organism evidence="8 9">
    <name type="scientific">Cucumis melo var. makuwa</name>
    <name type="common">Oriental melon</name>
    <dbReference type="NCBI Taxonomy" id="1194695"/>
    <lineage>
        <taxon>Eukaryota</taxon>
        <taxon>Viridiplantae</taxon>
        <taxon>Streptophyta</taxon>
        <taxon>Embryophyta</taxon>
        <taxon>Tracheophyta</taxon>
        <taxon>Spermatophyta</taxon>
        <taxon>Magnoliopsida</taxon>
        <taxon>eudicotyledons</taxon>
        <taxon>Gunneridae</taxon>
        <taxon>Pentapetalae</taxon>
        <taxon>rosids</taxon>
        <taxon>fabids</taxon>
        <taxon>Cucurbitales</taxon>
        <taxon>Cucurbitaceae</taxon>
        <taxon>Benincaseae</taxon>
        <taxon>Cucumis</taxon>
    </lineage>
</organism>
<proteinExistence type="predicted"/>
<dbReference type="InterPro" id="IPR015300">
    <property type="entry name" value="DNA-bd_pseudobarrel_sf"/>
</dbReference>
<evidence type="ECO:0000256" key="3">
    <source>
        <dbReference type="ARBA" id="ARBA00023125"/>
    </source>
</evidence>
<evidence type="ECO:0000313" key="8">
    <source>
        <dbReference type="EMBL" id="TYJ97230.1"/>
    </source>
</evidence>
<dbReference type="Proteomes" id="UP000321947">
    <property type="component" value="Unassembled WGS sequence"/>
</dbReference>
<keyword evidence="2" id="KW-0805">Transcription regulation</keyword>
<reference evidence="8 9" key="1">
    <citation type="submission" date="2019-08" db="EMBL/GenBank/DDBJ databases">
        <title>Draft genome sequences of two oriental melons (Cucumis melo L. var makuwa).</title>
        <authorList>
            <person name="Kwon S.-Y."/>
        </authorList>
    </citation>
    <scope>NUCLEOTIDE SEQUENCE [LARGE SCALE GENOMIC DNA]</scope>
    <source>
        <strain evidence="9">cv. Chang Bougi</strain>
        <tissue evidence="8">Leaf</tissue>
    </source>
</reference>
<sequence length="321" mass="35345">MELYFFLLQIRRDEISNGFDAVTGGNVGLLRPASVKDQVVGNGTNEEKLLELCNIMEANEPDHFQKSQRVDRSASPAQNRGENLRNPFGEVGSSFFNMNKIPVNCQPSVGSFTYSKLDTSRPHLELKDMKEPLTQPSLNITLGVPLGTPNFVVPCSGSAAQEDEKSILPYQQGQRSRPIFPKLIKTGTTVNSEARKGMAPLVRIARPPAEGRGKNQLLPSLNSTIVPLFEKVLSASDAGRIGRLVLPKACAEAYFPPISQSEGLPVRVQDVKGNEWTFQFRFWPNNNSRMYVLEGVTPCIQSMQLRAGDTGNLSIISQGVR</sequence>
<dbReference type="Gene3D" id="2.40.330.10">
    <property type="entry name" value="DNA-binding pseudobarrel domain"/>
    <property type="match status" value="1"/>
</dbReference>
<dbReference type="PANTHER" id="PTHR46245">
    <property type="entry name" value="B3 DOMAIN-CONTAINING PROTEIN OS07G0563300"/>
    <property type="match status" value="1"/>
</dbReference>
<comment type="subcellular location">
    <subcellularLocation>
        <location evidence="1">Nucleus</location>
    </subcellularLocation>
</comment>
<dbReference type="GO" id="GO:0005634">
    <property type="term" value="C:nucleus"/>
    <property type="evidence" value="ECO:0007669"/>
    <property type="project" value="UniProtKB-SubCell"/>
</dbReference>
<dbReference type="PANTHER" id="PTHR46245:SF3">
    <property type="entry name" value="B3 DOMAIN-CONTAINING TRANSCRIPTION REPRESSOR VAL1"/>
    <property type="match status" value="1"/>
</dbReference>
<dbReference type="Pfam" id="PF02362">
    <property type="entry name" value="B3"/>
    <property type="match status" value="1"/>
</dbReference>
<accession>A0A5D3BBM4</accession>
<evidence type="ECO:0000256" key="1">
    <source>
        <dbReference type="ARBA" id="ARBA00004123"/>
    </source>
</evidence>
<dbReference type="EMBL" id="SSTD01018933">
    <property type="protein sequence ID" value="TYJ97230.1"/>
    <property type="molecule type" value="Genomic_DNA"/>
</dbReference>
<dbReference type="AlphaFoldDB" id="A0A5D3BBM4"/>
<dbReference type="CDD" id="cd10017">
    <property type="entry name" value="B3_DNA"/>
    <property type="match status" value="1"/>
</dbReference>
<feature type="domain" description="TF-B3" evidence="7">
    <location>
        <begin position="229"/>
        <end position="321"/>
    </location>
</feature>
<evidence type="ECO:0000256" key="5">
    <source>
        <dbReference type="ARBA" id="ARBA00023242"/>
    </source>
</evidence>
<evidence type="ECO:0000313" key="9">
    <source>
        <dbReference type="Proteomes" id="UP000321947"/>
    </source>
</evidence>
<gene>
    <name evidence="8" type="ORF">E5676_scaffold194G00190</name>
</gene>
<keyword evidence="4" id="KW-0804">Transcription</keyword>
<name>A0A5D3BBM4_CUCMM</name>
<dbReference type="GO" id="GO:0003677">
    <property type="term" value="F:DNA binding"/>
    <property type="evidence" value="ECO:0007669"/>
    <property type="project" value="UniProtKB-KW"/>
</dbReference>
<evidence type="ECO:0000259" key="7">
    <source>
        <dbReference type="PROSITE" id="PS50863"/>
    </source>
</evidence>